<dbReference type="PANTHER" id="PTHR12787:SF0">
    <property type="entry name" value="RIBOSOMAL RNA-PROCESSING PROTEIN 8"/>
    <property type="match status" value="1"/>
</dbReference>
<protein>
    <recommendedName>
        <fullName evidence="8 9">Ribosomal RNA-processing protein 8</fullName>
        <ecNumber evidence="9">2.1.1.-</ecNumber>
    </recommendedName>
</protein>
<evidence type="ECO:0000256" key="10">
    <source>
        <dbReference type="SAM" id="MobiDB-lite"/>
    </source>
</evidence>
<evidence type="ECO:0000256" key="1">
    <source>
        <dbReference type="ARBA" id="ARBA00004604"/>
    </source>
</evidence>
<dbReference type="HOGENOM" id="CLU_027694_3_1_1"/>
<dbReference type="InterPro" id="IPR042036">
    <property type="entry name" value="RRP8_N"/>
</dbReference>
<evidence type="ECO:0000256" key="3">
    <source>
        <dbReference type="ARBA" id="ARBA00022552"/>
    </source>
</evidence>
<dbReference type="RefSeq" id="XP_008081568.1">
    <property type="nucleotide sequence ID" value="XM_008083377.1"/>
</dbReference>
<proteinExistence type="inferred from homology"/>
<comment type="subcellular location">
    <subcellularLocation>
        <location evidence="1 9">Nucleus</location>
        <location evidence="1 9">Nucleolus</location>
    </subcellularLocation>
</comment>
<organism evidence="11 12">
    <name type="scientific">Glarea lozoyensis (strain ATCC 20868 / MF5171)</name>
    <dbReference type="NCBI Taxonomy" id="1116229"/>
    <lineage>
        <taxon>Eukaryota</taxon>
        <taxon>Fungi</taxon>
        <taxon>Dikarya</taxon>
        <taxon>Ascomycota</taxon>
        <taxon>Pezizomycotina</taxon>
        <taxon>Leotiomycetes</taxon>
        <taxon>Helotiales</taxon>
        <taxon>Helotiaceae</taxon>
        <taxon>Glarea</taxon>
    </lineage>
</organism>
<evidence type="ECO:0000256" key="7">
    <source>
        <dbReference type="ARBA" id="ARBA00023242"/>
    </source>
</evidence>
<feature type="compositionally biased region" description="Basic and acidic residues" evidence="10">
    <location>
        <begin position="17"/>
        <end position="53"/>
    </location>
</feature>
<keyword evidence="7 9" id="KW-0539">Nucleus</keyword>
<name>S3DY92_GLAL2</name>
<dbReference type="OMA" id="GNVDEMY"/>
<keyword evidence="12" id="KW-1185">Reference proteome</keyword>
<dbReference type="eggNOG" id="KOG3045">
    <property type="taxonomic scope" value="Eukaryota"/>
</dbReference>
<feature type="region of interest" description="Disordered" evidence="10">
    <location>
        <begin position="370"/>
        <end position="399"/>
    </location>
</feature>
<feature type="compositionally biased region" description="Basic and acidic residues" evidence="10">
    <location>
        <begin position="111"/>
        <end position="134"/>
    </location>
</feature>
<gene>
    <name evidence="11" type="ORF">GLAREA_12596</name>
</gene>
<comment type="similarity">
    <text evidence="2 9">Belongs to the methyltransferase superfamily. RRP8 family.</text>
</comment>
<dbReference type="CDD" id="cd02440">
    <property type="entry name" value="AdoMet_MTases"/>
    <property type="match status" value="1"/>
</dbReference>
<evidence type="ECO:0000313" key="11">
    <source>
        <dbReference type="EMBL" id="EPE31293.1"/>
    </source>
</evidence>
<keyword evidence="4 9" id="KW-0489">Methyltransferase</keyword>
<dbReference type="GO" id="GO:0016433">
    <property type="term" value="F:rRNA (adenine) methyltransferase activity"/>
    <property type="evidence" value="ECO:0007669"/>
    <property type="project" value="TreeGrafter"/>
</dbReference>
<evidence type="ECO:0000256" key="9">
    <source>
        <dbReference type="RuleBase" id="RU365074"/>
    </source>
</evidence>
<dbReference type="Gene3D" id="3.40.50.150">
    <property type="entry name" value="Vaccinia Virus protein VP39"/>
    <property type="match status" value="1"/>
</dbReference>
<reference evidence="11 12" key="1">
    <citation type="journal article" date="2013" name="BMC Genomics">
        <title>Genomics-driven discovery of the pneumocandin biosynthetic gene cluster in the fungus Glarea lozoyensis.</title>
        <authorList>
            <person name="Chen L."/>
            <person name="Yue Q."/>
            <person name="Zhang X."/>
            <person name="Xiang M."/>
            <person name="Wang C."/>
            <person name="Li S."/>
            <person name="Che Y."/>
            <person name="Ortiz-Lopez F.J."/>
            <person name="Bills G.F."/>
            <person name="Liu X."/>
            <person name="An Z."/>
        </authorList>
    </citation>
    <scope>NUCLEOTIDE SEQUENCE [LARGE SCALE GENOMIC DNA]</scope>
    <source>
        <strain evidence="12">ATCC 20868 / MF5171</strain>
    </source>
</reference>
<dbReference type="Pfam" id="PF05148">
    <property type="entry name" value="Methyltransf_8"/>
    <property type="match status" value="1"/>
</dbReference>
<feature type="compositionally biased region" description="Basic and acidic residues" evidence="10">
    <location>
        <begin position="82"/>
        <end position="100"/>
    </location>
</feature>
<dbReference type="FunFam" id="1.10.10.2150:FF:000001">
    <property type="entry name" value="Ribosomal RNA-processing protein 8"/>
    <property type="match status" value="1"/>
</dbReference>
<keyword evidence="3 9" id="KW-0698">rRNA processing</keyword>
<keyword evidence="5 9" id="KW-0808">Transferase</keyword>
<sequence length="522" mass="57767">MFAVPGWSVASTALKRQTVEPKPAKENKKSEDAIEDVSKSSKKSEGTAEDATKSSKKRKRGDKGKGSEVNSTNVAELYESIIEGKTKDKSKEAGEKRQKVSTEGGEDGEDVPVKVKGEKKEKVKKEKGNTMKDKKREKKARKAAEEASTDDTPSSTKEKSKTKDTPKPTQTKTPIPAPKLTPLQASMRQKLISARFRHLNQTLYTTPSSNSLDLFSTNPEMFTEYHEGFRRQVEVWPENPVDIYIRSILARGALKKPSEGGAIMPLPRTSGTCTIADLGCGDAALASTLQKDSKKLHLKIHSFDLYSPHPLVTRADIADVPLPDSSVDIAIFCLALMGTNWIDFIEEAFRILRWKGELWIAEIKSRFSRSNSKGGVVSHSVGHRQKAPSSSISKKEKSALSLQTEKNNDLALAVEVDDNPDAVRSETDLHAFIEVLRKRGFNLKGPETGEKPVDMGNKMFVRMHFQKSSSPVKGRNVPVPKGMEEFGGEKLGRRGKRFIDVENMGEVEGEEGVLKPCVYKLR</sequence>
<dbReference type="SUPFAM" id="SSF53335">
    <property type="entry name" value="S-adenosyl-L-methionine-dependent methyltransferases"/>
    <property type="match status" value="1"/>
</dbReference>
<dbReference type="GO" id="GO:0042273">
    <property type="term" value="P:ribosomal large subunit biogenesis"/>
    <property type="evidence" value="ECO:0007669"/>
    <property type="project" value="TreeGrafter"/>
</dbReference>
<dbReference type="InterPro" id="IPR029063">
    <property type="entry name" value="SAM-dependent_MTases_sf"/>
</dbReference>
<comment type="function">
    <text evidence="9">S-adenosyl-L-methionine-dependent methyltransferase that specifically methylates the N(1) position of adenine in helix 25.1 in 25S rRNA. Required both for ribosomal 40S and 60S subunits biogenesis. Required for efficient pre-rRNA cleavage at site A2.</text>
</comment>
<dbReference type="AlphaFoldDB" id="S3DY92"/>
<feature type="region of interest" description="Disordered" evidence="10">
    <location>
        <begin position="467"/>
        <end position="487"/>
    </location>
</feature>
<dbReference type="STRING" id="1116229.S3DY92"/>
<dbReference type="EC" id="2.1.1.-" evidence="9"/>
<keyword evidence="6 9" id="KW-0949">S-adenosyl-L-methionine</keyword>
<feature type="region of interest" description="Disordered" evidence="10">
    <location>
        <begin position="1"/>
        <end position="179"/>
    </location>
</feature>
<dbReference type="PANTHER" id="PTHR12787">
    <property type="entry name" value="RIBOSOMAL RNA-PROCESSING PROTEIN 8"/>
    <property type="match status" value="1"/>
</dbReference>
<evidence type="ECO:0000256" key="5">
    <source>
        <dbReference type="ARBA" id="ARBA00022679"/>
    </source>
</evidence>
<evidence type="ECO:0000256" key="8">
    <source>
        <dbReference type="ARBA" id="ARBA00076672"/>
    </source>
</evidence>
<evidence type="ECO:0000313" key="12">
    <source>
        <dbReference type="Proteomes" id="UP000016922"/>
    </source>
</evidence>
<dbReference type="OrthoDB" id="10258825at2759"/>
<dbReference type="Proteomes" id="UP000016922">
    <property type="component" value="Unassembled WGS sequence"/>
</dbReference>
<dbReference type="GeneID" id="19471636"/>
<feature type="compositionally biased region" description="Basic and acidic residues" evidence="10">
    <location>
        <begin position="156"/>
        <end position="166"/>
    </location>
</feature>
<evidence type="ECO:0000256" key="2">
    <source>
        <dbReference type="ARBA" id="ARBA00006301"/>
    </source>
</evidence>
<accession>S3DY92</accession>
<dbReference type="GO" id="GO:0005730">
    <property type="term" value="C:nucleolus"/>
    <property type="evidence" value="ECO:0007669"/>
    <property type="project" value="UniProtKB-SubCell"/>
</dbReference>
<evidence type="ECO:0000256" key="6">
    <source>
        <dbReference type="ARBA" id="ARBA00022691"/>
    </source>
</evidence>
<dbReference type="EMBL" id="KE145362">
    <property type="protein sequence ID" value="EPE31293.1"/>
    <property type="molecule type" value="Genomic_DNA"/>
</dbReference>
<dbReference type="Gene3D" id="1.10.10.2150">
    <property type="entry name" value="Ribosomal RNA-processing protein 8, N-terminal domain"/>
    <property type="match status" value="1"/>
</dbReference>
<evidence type="ECO:0000256" key="4">
    <source>
        <dbReference type="ARBA" id="ARBA00022603"/>
    </source>
</evidence>
<dbReference type="InterPro" id="IPR007823">
    <property type="entry name" value="RRP8"/>
</dbReference>
<dbReference type="KEGG" id="glz:GLAREA_12596"/>